<feature type="region of interest" description="Disordered" evidence="1">
    <location>
        <begin position="282"/>
        <end position="400"/>
    </location>
</feature>
<feature type="compositionally biased region" description="Low complexity" evidence="1">
    <location>
        <begin position="282"/>
        <end position="302"/>
    </location>
</feature>
<feature type="region of interest" description="Disordered" evidence="1">
    <location>
        <begin position="428"/>
        <end position="452"/>
    </location>
</feature>
<feature type="compositionally biased region" description="Low complexity" evidence="1">
    <location>
        <begin position="381"/>
        <end position="392"/>
    </location>
</feature>
<feature type="region of interest" description="Disordered" evidence="1">
    <location>
        <begin position="199"/>
        <end position="229"/>
    </location>
</feature>
<organism evidence="2 3">
    <name type="scientific">Cystoisospora suis</name>
    <dbReference type="NCBI Taxonomy" id="483139"/>
    <lineage>
        <taxon>Eukaryota</taxon>
        <taxon>Sar</taxon>
        <taxon>Alveolata</taxon>
        <taxon>Apicomplexa</taxon>
        <taxon>Conoidasida</taxon>
        <taxon>Coccidia</taxon>
        <taxon>Eucoccidiorida</taxon>
        <taxon>Eimeriorina</taxon>
        <taxon>Sarcocystidae</taxon>
        <taxon>Cystoisospora</taxon>
    </lineage>
</organism>
<dbReference type="RefSeq" id="XP_067923881.1">
    <property type="nucleotide sequence ID" value="XM_068064141.1"/>
</dbReference>
<dbReference type="GeneID" id="94427352"/>
<accession>A0A2C6L341</accession>
<evidence type="ECO:0000313" key="2">
    <source>
        <dbReference type="EMBL" id="PHJ22204.1"/>
    </source>
</evidence>
<reference evidence="2 3" key="1">
    <citation type="journal article" date="2017" name="Int. J. Parasitol.">
        <title>The genome of the protozoan parasite Cystoisospora suis and a reverse vaccinology approach to identify vaccine candidates.</title>
        <authorList>
            <person name="Palmieri N."/>
            <person name="Shrestha A."/>
            <person name="Ruttkowski B."/>
            <person name="Beck T."/>
            <person name="Vogl C."/>
            <person name="Tomley F."/>
            <person name="Blake D.P."/>
            <person name="Joachim A."/>
        </authorList>
    </citation>
    <scope>NUCLEOTIDE SEQUENCE [LARGE SCALE GENOMIC DNA]</scope>
    <source>
        <strain evidence="2 3">Wien I</strain>
    </source>
</reference>
<evidence type="ECO:0000313" key="3">
    <source>
        <dbReference type="Proteomes" id="UP000221165"/>
    </source>
</evidence>
<keyword evidence="3" id="KW-1185">Reference proteome</keyword>
<feature type="compositionally biased region" description="Pro residues" evidence="1">
    <location>
        <begin position="340"/>
        <end position="354"/>
    </location>
</feature>
<dbReference type="EMBL" id="MIGC01001781">
    <property type="protein sequence ID" value="PHJ22204.1"/>
    <property type="molecule type" value="Genomic_DNA"/>
</dbReference>
<sequence>MGVAVSSSFFRACVSSTRDMLIKEEEEHPSSSSLCSSEGGDKKFMMMRIPPRQSIAYRIRLRCMQPFLNLPPIPIHISSLPPSSPQSGPTPPGVSDLNISSSVNLPVVFTNFIEPSRGVNTPEMFLKLWARLGKKTPLEEEEDEDEENEKNEREVVITRPLGIPVQHIGVYVQGGFHLQPVKIRRSLCGSGTFYTGTALPKGMTNFSPSQEDLKKNKNKKDHRQYRKTSKEEQQFVTAFLMCMIEVNPHSQPMLGRLTVRSTHPRVSLFFSQLLSSFLLLSPPSSSQQGSSRHSSGYESSHISPPPPLPSGAFPMSTTTTTTSTIPSTTPSSYNSHNTYRPPPSSSSSLPPPFPGGGGGGFFSSPSPTAAGGGGGGAIVTPSFPSSSSSSSPIHQRQQQAGVVGGFHSLTVPLKPFDPPNYCNYPAAAPPPTEAVNSSNYNSSRASSSFYYA</sequence>
<proteinExistence type="predicted"/>
<protein>
    <submittedName>
        <fullName evidence="2">Adaptin n terminal region domain-containing protein</fullName>
    </submittedName>
</protein>
<dbReference type="VEuPathDB" id="ToxoDB:CSUI_003946"/>
<comment type="caution">
    <text evidence="2">The sequence shown here is derived from an EMBL/GenBank/DDBJ whole genome shotgun (WGS) entry which is preliminary data.</text>
</comment>
<dbReference type="Proteomes" id="UP000221165">
    <property type="component" value="Unassembled WGS sequence"/>
</dbReference>
<dbReference type="AlphaFoldDB" id="A0A2C6L341"/>
<feature type="compositionally biased region" description="Low complexity" evidence="1">
    <location>
        <begin position="434"/>
        <end position="452"/>
    </location>
</feature>
<feature type="compositionally biased region" description="Low complexity" evidence="1">
    <location>
        <begin position="310"/>
        <end position="332"/>
    </location>
</feature>
<name>A0A2C6L341_9APIC</name>
<gene>
    <name evidence="2" type="ORF">CSUI_003946</name>
</gene>
<evidence type="ECO:0000256" key="1">
    <source>
        <dbReference type="SAM" id="MobiDB-lite"/>
    </source>
</evidence>
<feature type="compositionally biased region" description="Basic residues" evidence="1">
    <location>
        <begin position="216"/>
        <end position="227"/>
    </location>
</feature>